<dbReference type="AlphaFoldDB" id="D6XZS2"/>
<dbReference type="InterPro" id="IPR036237">
    <property type="entry name" value="Xyl_isomerase-like_sf"/>
</dbReference>
<name>D6XZS2_BACIE</name>
<dbReference type="PANTHER" id="PTHR12110:SF41">
    <property type="entry name" value="INOSOSE DEHYDRATASE"/>
    <property type="match status" value="1"/>
</dbReference>
<dbReference type="RefSeq" id="WP_013173836.1">
    <property type="nucleotide sequence ID" value="NC_014219.1"/>
</dbReference>
<dbReference type="Pfam" id="PF01261">
    <property type="entry name" value="AP_endonuc_2"/>
    <property type="match status" value="1"/>
</dbReference>
<dbReference type="GO" id="GO:0016853">
    <property type="term" value="F:isomerase activity"/>
    <property type="evidence" value="ECO:0007669"/>
    <property type="project" value="UniProtKB-KW"/>
</dbReference>
<protein>
    <submittedName>
        <fullName evidence="2">Xylose isomerase domain protein TIM barrel</fullName>
    </submittedName>
</protein>
<dbReference type="KEGG" id="bse:Bsel_2936"/>
<dbReference type="InterPro" id="IPR013022">
    <property type="entry name" value="Xyl_isomerase-like_TIM-brl"/>
</dbReference>
<proteinExistence type="predicted"/>
<dbReference type="EMBL" id="CP001791">
    <property type="protein sequence ID" value="ADI00424.1"/>
    <property type="molecule type" value="Genomic_DNA"/>
</dbReference>
<sequence length="258" mass="28726">MVLTINAKKSVQLFTFRDEMAEDAGKTLEKVKELGFDGVELAGYGSLDAEGFKAKTGELGLQVSSAHIPLELLRKDAEGVLKELEGFGCRYVAIPYLDEEEQTEEGYNSLIAFMKELAPKAKAHGMTLCYHHHDFELTFKMADGRSALKAILDDTAEVGVMPEFDVYWLKKAGEDPLAWVQAYKDRVKVIHMKDMTTDGDAFFAELGTGGVDVKGLLDELQASSLEWLIVEQDQTKKTPFESVKESMTFLTNYEEATS</sequence>
<keyword evidence="2" id="KW-0413">Isomerase</keyword>
<accession>D6XZS2</accession>
<dbReference type="Proteomes" id="UP000000271">
    <property type="component" value="Chromosome"/>
</dbReference>
<dbReference type="HOGENOM" id="CLU_059523_1_2_9"/>
<dbReference type="OrthoDB" id="9798407at2"/>
<evidence type="ECO:0000313" key="2">
    <source>
        <dbReference type="EMBL" id="ADI00424.1"/>
    </source>
</evidence>
<organism evidence="2 3">
    <name type="scientific">Bacillus selenitireducens (strain ATCC 700615 / DSM 15326 / MLS10)</name>
    <dbReference type="NCBI Taxonomy" id="439292"/>
    <lineage>
        <taxon>Bacteria</taxon>
        <taxon>Bacillati</taxon>
        <taxon>Bacillota</taxon>
        <taxon>Bacilli</taxon>
        <taxon>Bacillales</taxon>
        <taxon>Bacillaceae</taxon>
        <taxon>Salisediminibacterium</taxon>
    </lineage>
</organism>
<dbReference type="InterPro" id="IPR050312">
    <property type="entry name" value="IolE/XylAMocC-like"/>
</dbReference>
<dbReference type="SUPFAM" id="SSF51658">
    <property type="entry name" value="Xylose isomerase-like"/>
    <property type="match status" value="1"/>
</dbReference>
<reference evidence="2" key="1">
    <citation type="submission" date="2009-10" db="EMBL/GenBank/DDBJ databases">
        <title>Complete sequence of Bacillus selenitireducens MLS10.</title>
        <authorList>
            <consortium name="US DOE Joint Genome Institute"/>
            <person name="Lucas S."/>
            <person name="Copeland A."/>
            <person name="Lapidus A."/>
            <person name="Glavina del Rio T."/>
            <person name="Dalin E."/>
            <person name="Tice H."/>
            <person name="Bruce D."/>
            <person name="Goodwin L."/>
            <person name="Pitluck S."/>
            <person name="Sims D."/>
            <person name="Brettin T."/>
            <person name="Detter J.C."/>
            <person name="Han C."/>
            <person name="Larimer F."/>
            <person name="Land M."/>
            <person name="Hauser L."/>
            <person name="Kyrpides N."/>
            <person name="Ovchinnikova G."/>
            <person name="Stolz J."/>
        </authorList>
    </citation>
    <scope>NUCLEOTIDE SEQUENCE [LARGE SCALE GENOMIC DNA]</scope>
    <source>
        <strain evidence="2">MLS10</strain>
    </source>
</reference>
<dbReference type="Gene3D" id="3.20.20.150">
    <property type="entry name" value="Divalent-metal-dependent TIM barrel enzymes"/>
    <property type="match status" value="1"/>
</dbReference>
<gene>
    <name evidence="2" type="ordered locus">Bsel_2936</name>
</gene>
<keyword evidence="3" id="KW-1185">Reference proteome</keyword>
<evidence type="ECO:0000259" key="1">
    <source>
        <dbReference type="Pfam" id="PF01261"/>
    </source>
</evidence>
<evidence type="ECO:0000313" key="3">
    <source>
        <dbReference type="Proteomes" id="UP000000271"/>
    </source>
</evidence>
<dbReference type="PANTHER" id="PTHR12110">
    <property type="entry name" value="HYDROXYPYRUVATE ISOMERASE"/>
    <property type="match status" value="1"/>
</dbReference>
<feature type="domain" description="Xylose isomerase-like TIM barrel" evidence="1">
    <location>
        <begin position="28"/>
        <end position="252"/>
    </location>
</feature>
<dbReference type="eggNOG" id="COG1082">
    <property type="taxonomic scope" value="Bacteria"/>
</dbReference>
<dbReference type="STRING" id="439292.Bsel_2936"/>